<dbReference type="PANTHER" id="PTHR34448">
    <property type="entry name" value="AMINOPEPTIDASE"/>
    <property type="match status" value="1"/>
</dbReference>
<dbReference type="EMBL" id="CP002631">
    <property type="protein sequence ID" value="AEB13045.1"/>
    <property type="molecule type" value="Genomic_DNA"/>
</dbReference>
<dbReference type="GeneID" id="302997324"/>
<dbReference type="AlphaFoldDB" id="F2NU81"/>
<reference evidence="3" key="2">
    <citation type="submission" date="2011-04" db="EMBL/GenBank/DDBJ databases">
        <title>The complete genome of chromosome of Treponema succinifaciens DSM 2489.</title>
        <authorList>
            <person name="Lucas S."/>
            <person name="Copeland A."/>
            <person name="Lapidus A."/>
            <person name="Bruce D."/>
            <person name="Goodwin L."/>
            <person name="Pitluck S."/>
            <person name="Peters L."/>
            <person name="Kyrpides N."/>
            <person name="Mavromatis K."/>
            <person name="Ivanova N."/>
            <person name="Ovchinnikova G."/>
            <person name="Teshima H."/>
            <person name="Detter J.C."/>
            <person name="Tapia R."/>
            <person name="Han C."/>
            <person name="Land M."/>
            <person name="Hauser L."/>
            <person name="Markowitz V."/>
            <person name="Cheng J.-F."/>
            <person name="Hugenholtz P."/>
            <person name="Woyke T."/>
            <person name="Wu D."/>
            <person name="Gronow S."/>
            <person name="Wellnitz S."/>
            <person name="Brambilla E."/>
            <person name="Klenk H.-P."/>
            <person name="Eisen J.A."/>
        </authorList>
    </citation>
    <scope>NUCLEOTIDE SEQUENCE [LARGE SCALE GENOMIC DNA]</scope>
    <source>
        <strain evidence="3">ATCC 33096 / DSM 2489 / 6091</strain>
    </source>
</reference>
<proteinExistence type="predicted"/>
<dbReference type="GO" id="GO:0004177">
    <property type="term" value="F:aminopeptidase activity"/>
    <property type="evidence" value="ECO:0007669"/>
    <property type="project" value="UniProtKB-KW"/>
</dbReference>
<name>F2NU81_TRES6</name>
<sequence>MNLFGKKEKTPAQTVIEDVCKIKKSEKVLIIANPETSVIAQNLFTSALDSGAKPTLIYQTKKTSADFAEETVVGAIKSEPDVIFSISEIKLGKDEKAIASPYKAADGKLYDNTFDWLLSEKKSIRAVWTPGLTEDMFNRTVNIDYKLLGERCKKLCEKYENAVSVHVTSPGGTDIVVGLKGRKGMVDDGDFSKPGSGGNIPAGETFISPVVGTCEGTIVFDGSMTFSDGDSILKTPICVKVEKGFVSEVTGEEEAKRLLTDIQQAEKDAVFMENSGKLPKGQGEIYAKNARNIGELGIGLNPAAGITGNMLEDEKAFRTCHFAIGENYDGDAPSLIHFDGVVKEPSIVIKYEDGTEFAVLKNGELQI</sequence>
<dbReference type="PANTHER" id="PTHR34448:SF1">
    <property type="entry name" value="BLL6088 PROTEIN"/>
    <property type="match status" value="1"/>
</dbReference>
<dbReference type="InterPro" id="IPR058739">
    <property type="entry name" value="NicX"/>
</dbReference>
<gene>
    <name evidence="2" type="ordered locus">Tresu_0075</name>
</gene>
<dbReference type="Pfam" id="PF26233">
    <property type="entry name" value="NicX"/>
    <property type="match status" value="1"/>
</dbReference>
<keyword evidence="2" id="KW-0645">Protease</keyword>
<dbReference type="InterPro" id="IPR052170">
    <property type="entry name" value="M29_Exopeptidase"/>
</dbReference>
<dbReference type="SUPFAM" id="SSF144052">
    <property type="entry name" value="Thermophilic metalloprotease-like"/>
    <property type="match status" value="1"/>
</dbReference>
<keyword evidence="2" id="KW-0031">Aminopeptidase</keyword>
<evidence type="ECO:0000313" key="2">
    <source>
        <dbReference type="EMBL" id="AEB13045.1"/>
    </source>
</evidence>
<dbReference type="Proteomes" id="UP000006852">
    <property type="component" value="Chromosome"/>
</dbReference>
<reference evidence="2 3" key="1">
    <citation type="journal article" date="2011" name="Stand. Genomic Sci.">
        <title>Complete genome sequence of Treponema succinifaciens type strain (6091).</title>
        <authorList>
            <person name="Han C."/>
            <person name="Gronow S."/>
            <person name="Teshima H."/>
            <person name="Lapidus A."/>
            <person name="Nolan M."/>
            <person name="Lucas S."/>
            <person name="Hammon N."/>
            <person name="Deshpande S."/>
            <person name="Cheng J.F."/>
            <person name="Zeytun A."/>
            <person name="Tapia R."/>
            <person name="Goodwin L."/>
            <person name="Pitluck S."/>
            <person name="Liolios K."/>
            <person name="Pagani I."/>
            <person name="Ivanova N."/>
            <person name="Mavromatis K."/>
            <person name="Mikhailova N."/>
            <person name="Huntemann M."/>
            <person name="Pati A."/>
            <person name="Chen A."/>
            <person name="Palaniappan K."/>
            <person name="Land M."/>
            <person name="Hauser L."/>
            <person name="Brambilla E.M."/>
            <person name="Rohde M."/>
            <person name="Goker M."/>
            <person name="Woyke T."/>
            <person name="Bristow J."/>
            <person name="Eisen J.A."/>
            <person name="Markowitz V."/>
            <person name="Hugenholtz P."/>
            <person name="Kyrpides N.C."/>
            <person name="Klenk H.P."/>
            <person name="Detter J.C."/>
        </authorList>
    </citation>
    <scope>NUCLEOTIDE SEQUENCE [LARGE SCALE GENOMIC DNA]</scope>
    <source>
        <strain evidence="3">ATCC 33096 / DSM 2489 / 6091</strain>
    </source>
</reference>
<dbReference type="KEGG" id="tsu:Tresu_0075"/>
<dbReference type="eggNOG" id="COG2309">
    <property type="taxonomic scope" value="Bacteria"/>
</dbReference>
<evidence type="ECO:0000256" key="1">
    <source>
        <dbReference type="ARBA" id="ARBA00022723"/>
    </source>
</evidence>
<keyword evidence="1" id="KW-0479">Metal-binding</keyword>
<keyword evidence="3" id="KW-1185">Reference proteome</keyword>
<evidence type="ECO:0000313" key="3">
    <source>
        <dbReference type="Proteomes" id="UP000006852"/>
    </source>
</evidence>
<protein>
    <submittedName>
        <fullName evidence="2">Leucyl aminopeptidase</fullName>
    </submittedName>
</protein>
<keyword evidence="2" id="KW-0378">Hydrolase</keyword>
<organism evidence="2 3">
    <name type="scientific">Treponema succinifaciens (strain ATCC 33096 / DSM 2489 / 6091)</name>
    <dbReference type="NCBI Taxonomy" id="869209"/>
    <lineage>
        <taxon>Bacteria</taxon>
        <taxon>Pseudomonadati</taxon>
        <taxon>Spirochaetota</taxon>
        <taxon>Spirochaetia</taxon>
        <taxon>Spirochaetales</taxon>
        <taxon>Treponemataceae</taxon>
        <taxon>Treponema</taxon>
    </lineage>
</organism>
<dbReference type="OrthoDB" id="9803993at2"/>
<dbReference type="HOGENOM" id="CLU_062630_0_0_12"/>
<dbReference type="RefSeq" id="WP_013700356.1">
    <property type="nucleotide sequence ID" value="NC_015385.1"/>
</dbReference>
<accession>F2NU81</accession>
<dbReference type="GO" id="GO:0046872">
    <property type="term" value="F:metal ion binding"/>
    <property type="evidence" value="ECO:0007669"/>
    <property type="project" value="UniProtKB-KW"/>
</dbReference>